<feature type="domain" description="Peptidase S11 D-alanyl-D-alanine carboxypeptidase A N-terminal" evidence="9">
    <location>
        <begin position="32"/>
        <end position="251"/>
    </location>
</feature>
<accession>A0ABV2H988</accession>
<reference evidence="10 11" key="1">
    <citation type="submission" date="2024-06" db="EMBL/GenBank/DDBJ databases">
        <title>Genomic Encyclopedia of Type Strains, Phase IV (KMG-IV): sequencing the most valuable type-strain genomes for metagenomic binning, comparative biology and taxonomic classification.</title>
        <authorList>
            <person name="Goeker M."/>
        </authorList>
    </citation>
    <scope>NUCLEOTIDE SEQUENCE [LARGE SCALE GENOMIC DNA]</scope>
    <source>
        <strain evidence="10 11">DSM 105042</strain>
    </source>
</reference>
<evidence type="ECO:0000256" key="7">
    <source>
        <dbReference type="RuleBase" id="RU004016"/>
    </source>
</evidence>
<dbReference type="SUPFAM" id="SSF56601">
    <property type="entry name" value="beta-lactamase/transpeptidase-like"/>
    <property type="match status" value="1"/>
</dbReference>
<dbReference type="Pfam" id="PF00768">
    <property type="entry name" value="Peptidase_S11"/>
    <property type="match status" value="1"/>
</dbReference>
<dbReference type="RefSeq" id="WP_376742107.1">
    <property type="nucleotide sequence ID" value="NZ_JALJRA010000012.1"/>
</dbReference>
<dbReference type="Gene3D" id="3.40.710.10">
    <property type="entry name" value="DD-peptidase/beta-lactamase superfamily"/>
    <property type="match status" value="1"/>
</dbReference>
<evidence type="ECO:0000313" key="10">
    <source>
        <dbReference type="EMBL" id="MET3587121.1"/>
    </source>
</evidence>
<name>A0ABV2H988_9HYPH</name>
<gene>
    <name evidence="10" type="ORF">ABID21_003243</name>
</gene>
<feature type="signal peptide" evidence="8">
    <location>
        <begin position="1"/>
        <end position="32"/>
    </location>
</feature>
<feature type="chain" id="PRO_5046396476" evidence="8">
    <location>
        <begin position="33"/>
        <end position="364"/>
    </location>
</feature>
<keyword evidence="10" id="KW-0121">Carboxypeptidase</keyword>
<evidence type="ECO:0000256" key="8">
    <source>
        <dbReference type="SAM" id="SignalP"/>
    </source>
</evidence>
<keyword evidence="10" id="KW-0645">Protease</keyword>
<dbReference type="InterPro" id="IPR001967">
    <property type="entry name" value="Peptidase_S11_N"/>
</dbReference>
<evidence type="ECO:0000256" key="5">
    <source>
        <dbReference type="ARBA" id="ARBA00022984"/>
    </source>
</evidence>
<evidence type="ECO:0000256" key="3">
    <source>
        <dbReference type="ARBA" id="ARBA00022801"/>
    </source>
</evidence>
<sequence length="364" mass="38564">MPTLRSTLPRASRLVAIFAAAAVFVSAGGAFANPHMVVDVRTGRVIAHEEAFRKWYPASLTKLMTAYVTFSALKSGRLSLDSTVTMSKKAADQPASKMYFKPGSQLTLDSALKLMLVKSANDIAVAVAETVGGSLDQFVAMMNAQAARLGMTSTHFINPHGLPGKGQYTTARDLAVLALQLKREFPEYAGYFALEGVSTGKKNYPNYNMLVGRFDGADGMKTGFICASGFNQVSSATRNGRTVISVVLGSDSLAGRADESADLLQVGLTSSSQGVPLSSLAPYGDTAAVNDISAEICNPKAAKVRSEGRDDAGRMIVSSPYIHEMVRPPRYSFAGLIPGSEIAASQTGQNQIANVPIPLPRPTF</sequence>
<evidence type="ECO:0000313" key="11">
    <source>
        <dbReference type="Proteomes" id="UP001549031"/>
    </source>
</evidence>
<dbReference type="GO" id="GO:0009002">
    <property type="term" value="F:serine-type D-Ala-D-Ala carboxypeptidase activity"/>
    <property type="evidence" value="ECO:0007669"/>
    <property type="project" value="UniProtKB-EC"/>
</dbReference>
<proteinExistence type="inferred from homology"/>
<comment type="caution">
    <text evidence="10">The sequence shown here is derived from an EMBL/GenBank/DDBJ whole genome shotgun (WGS) entry which is preliminary data.</text>
</comment>
<evidence type="ECO:0000256" key="4">
    <source>
        <dbReference type="ARBA" id="ARBA00022960"/>
    </source>
</evidence>
<dbReference type="PANTHER" id="PTHR21581">
    <property type="entry name" value="D-ALANYL-D-ALANINE CARBOXYPEPTIDASE"/>
    <property type="match status" value="1"/>
</dbReference>
<dbReference type="PRINTS" id="PR00725">
    <property type="entry name" value="DADACBPTASE1"/>
</dbReference>
<dbReference type="Proteomes" id="UP001549031">
    <property type="component" value="Unassembled WGS sequence"/>
</dbReference>
<evidence type="ECO:0000256" key="6">
    <source>
        <dbReference type="ARBA" id="ARBA00023316"/>
    </source>
</evidence>
<dbReference type="InterPro" id="IPR018044">
    <property type="entry name" value="Peptidase_S11"/>
</dbReference>
<keyword evidence="5" id="KW-0573">Peptidoglycan synthesis</keyword>
<evidence type="ECO:0000256" key="1">
    <source>
        <dbReference type="ARBA" id="ARBA00007164"/>
    </source>
</evidence>
<comment type="similarity">
    <text evidence="1 7">Belongs to the peptidase S11 family.</text>
</comment>
<keyword evidence="6" id="KW-0961">Cell wall biogenesis/degradation</keyword>
<evidence type="ECO:0000259" key="9">
    <source>
        <dbReference type="Pfam" id="PF00768"/>
    </source>
</evidence>
<keyword evidence="11" id="KW-1185">Reference proteome</keyword>
<keyword evidence="2 8" id="KW-0732">Signal</keyword>
<dbReference type="EC" id="3.4.16.4" evidence="10"/>
<dbReference type="InterPro" id="IPR012338">
    <property type="entry name" value="Beta-lactam/transpept-like"/>
</dbReference>
<protein>
    <submittedName>
        <fullName evidence="10">D-alanyl-D-alanine carboxypeptidase</fullName>
        <ecNumber evidence="10">3.4.16.4</ecNumber>
    </submittedName>
</protein>
<organism evidence="10 11">
    <name type="scientific">Pseudorhizobium tarimense</name>
    <dbReference type="NCBI Taxonomy" id="1079109"/>
    <lineage>
        <taxon>Bacteria</taxon>
        <taxon>Pseudomonadati</taxon>
        <taxon>Pseudomonadota</taxon>
        <taxon>Alphaproteobacteria</taxon>
        <taxon>Hyphomicrobiales</taxon>
        <taxon>Rhizobiaceae</taxon>
        <taxon>Rhizobium/Agrobacterium group</taxon>
        <taxon>Pseudorhizobium</taxon>
    </lineage>
</organism>
<evidence type="ECO:0000256" key="2">
    <source>
        <dbReference type="ARBA" id="ARBA00022729"/>
    </source>
</evidence>
<keyword evidence="4" id="KW-0133">Cell shape</keyword>
<keyword evidence="3 10" id="KW-0378">Hydrolase</keyword>
<dbReference type="EMBL" id="JBEPLJ010000012">
    <property type="protein sequence ID" value="MET3587121.1"/>
    <property type="molecule type" value="Genomic_DNA"/>
</dbReference>
<dbReference type="PANTHER" id="PTHR21581:SF6">
    <property type="entry name" value="TRAFFICKING PROTEIN PARTICLE COMPLEX SUBUNIT 12"/>
    <property type="match status" value="1"/>
</dbReference>